<feature type="domain" description="DNA/pantothenate metabolism flavoprotein C-terminal" evidence="6">
    <location>
        <begin position="228"/>
        <end position="439"/>
    </location>
</feature>
<accession>A0ABY7NRV1</accession>
<feature type="binding site" evidence="3">
    <location>
        <position position="384"/>
    </location>
    <ligand>
        <name>CTP</name>
        <dbReference type="ChEBI" id="CHEBI:37563"/>
    </ligand>
</feature>
<comment type="function">
    <text evidence="3">Catalyzes two sequential steps in the biosynthesis of coenzyme A. In the first step cysteine is conjugated to 4'-phosphopantothenate to form 4-phosphopantothenoylcysteine. In the second step the latter compound is decarboxylated to form 4'-phosphopantotheine.</text>
</comment>
<keyword evidence="3" id="KW-0285">Flavoprotein</keyword>
<feature type="binding site" evidence="3">
    <location>
        <position position="329"/>
    </location>
    <ligand>
        <name>CTP</name>
        <dbReference type="ChEBI" id="CHEBI:37563"/>
    </ligand>
</feature>
<dbReference type="RefSeq" id="WP_270078167.1">
    <property type="nucleotide sequence ID" value="NZ_CP115174.1"/>
</dbReference>
<keyword evidence="3" id="KW-0479">Metal-binding</keyword>
<keyword evidence="2 3" id="KW-0456">Lyase</keyword>
<feature type="binding site" evidence="3">
    <location>
        <begin position="347"/>
        <end position="350"/>
    </location>
    <ligand>
        <name>CTP</name>
        <dbReference type="ChEBI" id="CHEBI:37563"/>
    </ligand>
</feature>
<comment type="cofactor">
    <cofactor evidence="3">
        <name>Mg(2+)</name>
        <dbReference type="ChEBI" id="CHEBI:18420"/>
    </cofactor>
</comment>
<feature type="region of interest" description="Phosphopantothenate--cysteine ligase" evidence="3">
    <location>
        <begin position="233"/>
        <end position="449"/>
    </location>
</feature>
<keyword evidence="3" id="KW-0288">FMN</keyword>
<dbReference type="Gene3D" id="3.40.50.10300">
    <property type="entry name" value="CoaB-like"/>
    <property type="match status" value="1"/>
</dbReference>
<feature type="region of interest" description="Disordered" evidence="4">
    <location>
        <begin position="198"/>
        <end position="227"/>
    </location>
</feature>
<evidence type="ECO:0000256" key="4">
    <source>
        <dbReference type="SAM" id="MobiDB-lite"/>
    </source>
</evidence>
<gene>
    <name evidence="3" type="primary">coaBC</name>
    <name evidence="7" type="ORF">PBT88_05245</name>
</gene>
<comment type="pathway">
    <text evidence="3">Cofactor biosynthesis; coenzyme A biosynthesis; CoA from (R)-pantothenate: step 2/5.</text>
</comment>
<dbReference type="Proteomes" id="UP001210865">
    <property type="component" value="Chromosome"/>
</dbReference>
<comment type="catalytic activity">
    <reaction evidence="3">
        <text>N-[(R)-4-phosphopantothenoyl]-L-cysteine + H(+) = (R)-4'-phosphopantetheine + CO2</text>
        <dbReference type="Rhea" id="RHEA:16793"/>
        <dbReference type="ChEBI" id="CHEBI:15378"/>
        <dbReference type="ChEBI" id="CHEBI:16526"/>
        <dbReference type="ChEBI" id="CHEBI:59458"/>
        <dbReference type="ChEBI" id="CHEBI:61723"/>
        <dbReference type="EC" id="4.1.1.36"/>
    </reaction>
</comment>
<evidence type="ECO:0000313" key="7">
    <source>
        <dbReference type="EMBL" id="WBO23535.1"/>
    </source>
</evidence>
<evidence type="ECO:0000256" key="2">
    <source>
        <dbReference type="ARBA" id="ARBA00023239"/>
    </source>
</evidence>
<dbReference type="Gene3D" id="3.40.50.1950">
    <property type="entry name" value="Flavin prenyltransferase-like"/>
    <property type="match status" value="1"/>
</dbReference>
<feature type="domain" description="Flavoprotein" evidence="5">
    <location>
        <begin position="3"/>
        <end position="176"/>
    </location>
</feature>
<evidence type="ECO:0000256" key="1">
    <source>
        <dbReference type="ARBA" id="ARBA00022793"/>
    </source>
</evidence>
<comment type="caution">
    <text evidence="3">Lacks conserved residue(s) required for the propagation of feature annotation.</text>
</comment>
<dbReference type="Pfam" id="PF04127">
    <property type="entry name" value="DFP"/>
    <property type="match status" value="1"/>
</dbReference>
<dbReference type="EC" id="4.1.1.36" evidence="3"/>
<keyword evidence="3" id="KW-0436">Ligase</keyword>
<keyword evidence="3" id="KW-0460">Magnesium</keyword>
<feature type="region of interest" description="Phosphopantothenoylcysteine decarboxylase" evidence="3">
    <location>
        <begin position="1"/>
        <end position="232"/>
    </location>
</feature>
<protein>
    <recommendedName>
        <fullName evidence="3">Coenzyme A biosynthesis bifunctional protein CoaBC</fullName>
    </recommendedName>
    <alternativeName>
        <fullName evidence="3">DNA/pantothenate metabolism flavoprotein</fullName>
    </alternativeName>
    <alternativeName>
        <fullName evidence="3">Phosphopantothenoylcysteine synthetase/decarboxylase</fullName>
        <shortName evidence="3">PPCS-PPCDC</shortName>
    </alternativeName>
    <domain>
        <recommendedName>
            <fullName evidence="3">Phosphopantothenoylcysteine decarboxylase</fullName>
            <shortName evidence="3">PPC decarboxylase</shortName>
            <shortName evidence="3">PPC-DC</shortName>
            <ecNumber evidence="3">4.1.1.36</ecNumber>
        </recommendedName>
        <alternativeName>
            <fullName evidence="3">CoaC</fullName>
        </alternativeName>
    </domain>
    <domain>
        <recommendedName>
            <fullName evidence="3">Phosphopantothenate--cysteine ligase</fullName>
            <ecNumber evidence="3">6.3.2.5</ecNumber>
        </recommendedName>
        <alternativeName>
            <fullName evidence="3">CoaB</fullName>
        </alternativeName>
        <alternativeName>
            <fullName evidence="3">Phosphopantothenoylcysteine synthetase</fullName>
            <shortName evidence="3">PPC synthetase</shortName>
            <shortName evidence="3">PPC-S</shortName>
        </alternativeName>
    </domain>
</protein>
<comment type="pathway">
    <text evidence="3">Cofactor biosynthesis; coenzyme A biosynthesis; CoA from (R)-pantothenate: step 3/5.</text>
</comment>
<sequence length="449" mass="46868">MGKRILLIVGGGIAAFKACEVLRTLRKRGHTVRCVLTPAGAEFITPMTLAALSEQPVHTALFALKDEAEMGHIELSREADLVVVCPATANLMARMAAGLCDDLATTLLLATDKPVLCAPAMNVRMWLHPATVRNVAQLRADDVIVMEPDEGMMACGEFGPGRLPDPDAIVAAIEEALDKPFPARLLGIDTAPPFVPSAVEGRAASDAPEARTSMAPGANEDRADRGPLTGQRILVTAGPTHEPIDPVRYIANRSSGKQGFAIAGALARLGAEVTLVAGPVTLPTPPGVTRIDVETAREMAAAVEQALPADAAIMVAAVADWHVDATAIKIKKQPGAAPPTLALVQNPDILAGLSRSAKRPRLVIGFAAETNDVIAHARAKLAAKGCDWIVANDVSGPTGQSVMGGDANSVHLVTAQGVEDWPHLPKQAVAERLAQRIAASLAQSLLELP</sequence>
<dbReference type="InterPro" id="IPR036551">
    <property type="entry name" value="Flavin_trans-like"/>
</dbReference>
<comment type="similarity">
    <text evidence="3">In the C-terminal section; belongs to the PPC synthetase family.</text>
</comment>
<dbReference type="HAMAP" id="MF_02225">
    <property type="entry name" value="CoaBC"/>
    <property type="match status" value="1"/>
</dbReference>
<organism evidence="7 8">
    <name type="scientific">Sphingomonas abietis</name>
    <dbReference type="NCBI Taxonomy" id="3012344"/>
    <lineage>
        <taxon>Bacteria</taxon>
        <taxon>Pseudomonadati</taxon>
        <taxon>Pseudomonadota</taxon>
        <taxon>Alphaproteobacteria</taxon>
        <taxon>Sphingomonadales</taxon>
        <taxon>Sphingomonadaceae</taxon>
        <taxon>Sphingomonas</taxon>
    </lineage>
</organism>
<feature type="binding site" evidence="3">
    <location>
        <position position="380"/>
    </location>
    <ligand>
        <name>CTP</name>
        <dbReference type="ChEBI" id="CHEBI:37563"/>
    </ligand>
</feature>
<comment type="similarity">
    <text evidence="3">In the N-terminal section; belongs to the HFCD (homo-oligomeric flavin containing Cys decarboxylase) superfamily.</text>
</comment>
<dbReference type="PANTHER" id="PTHR14359">
    <property type="entry name" value="HOMO-OLIGOMERIC FLAVIN CONTAINING CYS DECARBOXYLASE FAMILY"/>
    <property type="match status" value="1"/>
</dbReference>
<feature type="active site" description="Proton donor" evidence="3">
    <location>
        <position position="155"/>
    </location>
</feature>
<evidence type="ECO:0000256" key="3">
    <source>
        <dbReference type="HAMAP-Rule" id="MF_02225"/>
    </source>
</evidence>
<proteinExistence type="inferred from homology"/>
<comment type="cofactor">
    <cofactor evidence="3">
        <name>FMN</name>
        <dbReference type="ChEBI" id="CHEBI:58210"/>
    </cofactor>
    <text evidence="3">Binds 1 FMN per subunit.</text>
</comment>
<dbReference type="PANTHER" id="PTHR14359:SF6">
    <property type="entry name" value="PHOSPHOPANTOTHENOYLCYSTEINE DECARBOXYLASE"/>
    <property type="match status" value="1"/>
</dbReference>
<evidence type="ECO:0000259" key="6">
    <source>
        <dbReference type="Pfam" id="PF04127"/>
    </source>
</evidence>
<dbReference type="SUPFAM" id="SSF52507">
    <property type="entry name" value="Homo-oligomeric flavin-containing Cys decarboxylases, HFCD"/>
    <property type="match status" value="1"/>
</dbReference>
<feature type="binding site" evidence="3">
    <location>
        <position position="320"/>
    </location>
    <ligand>
        <name>CTP</name>
        <dbReference type="ChEBI" id="CHEBI:37563"/>
    </ligand>
</feature>
<evidence type="ECO:0000313" key="8">
    <source>
        <dbReference type="Proteomes" id="UP001210865"/>
    </source>
</evidence>
<dbReference type="Pfam" id="PF02441">
    <property type="entry name" value="Flavoprotein"/>
    <property type="match status" value="1"/>
</dbReference>
<keyword evidence="1 3" id="KW-0210">Decarboxylase</keyword>
<dbReference type="EC" id="6.3.2.5" evidence="3"/>
<keyword evidence="3" id="KW-0511">Multifunctional enzyme</keyword>
<dbReference type="InterPro" id="IPR007085">
    <property type="entry name" value="DNA/pantothenate-metab_flavo_C"/>
</dbReference>
<reference evidence="7 8" key="1">
    <citation type="submission" date="2022-12" db="EMBL/GenBank/DDBJ databases">
        <title>Sphingomonas abieness sp. nov., an endophytic bacterium isolated from Abies koreana.</title>
        <authorList>
            <person name="Jiang L."/>
            <person name="Lee J."/>
        </authorList>
    </citation>
    <scope>NUCLEOTIDE SEQUENCE [LARGE SCALE GENOMIC DNA]</scope>
    <source>
        <strain evidence="8">PAMB 00755</strain>
    </source>
</reference>
<evidence type="ECO:0000259" key="5">
    <source>
        <dbReference type="Pfam" id="PF02441"/>
    </source>
</evidence>
<dbReference type="InterPro" id="IPR003382">
    <property type="entry name" value="Flavoprotein"/>
</dbReference>
<keyword evidence="8" id="KW-1185">Reference proteome</keyword>
<name>A0ABY7NRV1_9SPHN</name>
<feature type="binding site" evidence="3">
    <location>
        <position position="366"/>
    </location>
    <ligand>
        <name>CTP</name>
        <dbReference type="ChEBI" id="CHEBI:37563"/>
    </ligand>
</feature>
<dbReference type="SUPFAM" id="SSF102645">
    <property type="entry name" value="CoaB-like"/>
    <property type="match status" value="1"/>
</dbReference>
<dbReference type="InterPro" id="IPR005252">
    <property type="entry name" value="CoaBC"/>
</dbReference>
<comment type="catalytic activity">
    <reaction evidence="3">
        <text>(R)-4'-phosphopantothenate + L-cysteine + CTP = N-[(R)-4-phosphopantothenoyl]-L-cysteine + CMP + diphosphate + H(+)</text>
        <dbReference type="Rhea" id="RHEA:19397"/>
        <dbReference type="ChEBI" id="CHEBI:10986"/>
        <dbReference type="ChEBI" id="CHEBI:15378"/>
        <dbReference type="ChEBI" id="CHEBI:33019"/>
        <dbReference type="ChEBI" id="CHEBI:35235"/>
        <dbReference type="ChEBI" id="CHEBI:37563"/>
        <dbReference type="ChEBI" id="CHEBI:59458"/>
        <dbReference type="ChEBI" id="CHEBI:60377"/>
        <dbReference type="EC" id="6.3.2.5"/>
    </reaction>
</comment>
<dbReference type="EMBL" id="CP115174">
    <property type="protein sequence ID" value="WBO23535.1"/>
    <property type="molecule type" value="Genomic_DNA"/>
</dbReference>
<dbReference type="InterPro" id="IPR035929">
    <property type="entry name" value="CoaB-like_sf"/>
</dbReference>